<evidence type="ECO:0000256" key="1">
    <source>
        <dbReference type="SAM" id="MobiDB-lite"/>
    </source>
</evidence>
<feature type="compositionally biased region" description="Basic and acidic residues" evidence="1">
    <location>
        <begin position="73"/>
        <end position="83"/>
    </location>
</feature>
<comment type="caution">
    <text evidence="2">The sequence shown here is derived from an EMBL/GenBank/DDBJ whole genome shotgun (WGS) entry which is preliminary data.</text>
</comment>
<feature type="region of interest" description="Disordered" evidence="1">
    <location>
        <begin position="73"/>
        <end position="94"/>
    </location>
</feature>
<gene>
    <name evidence="2" type="ORF">QOZ99_002520</name>
</gene>
<name>A0ABU0LSF9_9HYPH</name>
<organism evidence="2 3">
    <name type="scientific">Ancylobacter amanitiformis</name>
    <dbReference type="NCBI Taxonomy" id="217069"/>
    <lineage>
        <taxon>Bacteria</taxon>
        <taxon>Pseudomonadati</taxon>
        <taxon>Pseudomonadota</taxon>
        <taxon>Alphaproteobacteria</taxon>
        <taxon>Hyphomicrobiales</taxon>
        <taxon>Xanthobacteraceae</taxon>
        <taxon>Ancylobacter</taxon>
    </lineage>
</organism>
<protein>
    <submittedName>
        <fullName evidence="2">Uncharacterized protein</fullName>
    </submittedName>
</protein>
<proteinExistence type="predicted"/>
<feature type="region of interest" description="Disordered" evidence="1">
    <location>
        <begin position="1"/>
        <end position="46"/>
    </location>
</feature>
<accession>A0ABU0LSF9</accession>
<dbReference type="RefSeq" id="WP_306890315.1">
    <property type="nucleotide sequence ID" value="NZ_JAUSVR010000007.1"/>
</dbReference>
<dbReference type="EMBL" id="JAUSVR010000007">
    <property type="protein sequence ID" value="MDQ0511621.1"/>
    <property type="molecule type" value="Genomic_DNA"/>
</dbReference>
<sequence>MMSTTPEKQEARDNTTNSSRAMSPEEVTRVRATLDASGLSSAKVDETGLDIPSFVHAAMKRWPKMMARLGELEHAGCSEHPSKLSDAGKSGPDR</sequence>
<keyword evidence="3" id="KW-1185">Reference proteome</keyword>
<reference evidence="2 3" key="1">
    <citation type="submission" date="2023-07" db="EMBL/GenBank/DDBJ databases">
        <title>Genomic Encyclopedia of Type Strains, Phase IV (KMG-IV): sequencing the most valuable type-strain genomes for metagenomic binning, comparative biology and taxonomic classification.</title>
        <authorList>
            <person name="Goeker M."/>
        </authorList>
    </citation>
    <scope>NUCLEOTIDE SEQUENCE [LARGE SCALE GENOMIC DNA]</scope>
    <source>
        <strain evidence="2 3">DSM 15561</strain>
    </source>
</reference>
<evidence type="ECO:0000313" key="2">
    <source>
        <dbReference type="EMBL" id="MDQ0511621.1"/>
    </source>
</evidence>
<dbReference type="Proteomes" id="UP001235094">
    <property type="component" value="Unassembled WGS sequence"/>
</dbReference>
<evidence type="ECO:0000313" key="3">
    <source>
        <dbReference type="Proteomes" id="UP001235094"/>
    </source>
</evidence>